<keyword evidence="1" id="KW-0808">Transferase</keyword>
<keyword evidence="1" id="KW-0328">Glycosyltransferase</keyword>
<sequence length="221" mass="24817">MQQIIFEDAQDSIRALFDSISIKNLPLQNAVLVAIGRDGVVYAHTLAQMLKVPMEFLFTQMIPAPHNPECSIAVVSEDMEIVINEELVSAFNISLDYVYGEAQRQYEEAILPARYQLRKGEGLSSLKGKDVLLFDMGIETGFRMGVAIKTCMNMEAKNLYAIAPVMPKEIYTLLCEICDEVCCPYPVENYVSTTHYFPNLPPLSDEAFEDILSKNTITKDT</sequence>
<organism evidence="1 2">
    <name type="scientific">Helicobacter mastomyrinus</name>
    <dbReference type="NCBI Taxonomy" id="287948"/>
    <lineage>
        <taxon>Bacteria</taxon>
        <taxon>Pseudomonadati</taxon>
        <taxon>Campylobacterota</taxon>
        <taxon>Epsilonproteobacteria</taxon>
        <taxon>Campylobacterales</taxon>
        <taxon>Helicobacteraceae</taxon>
        <taxon>Helicobacter</taxon>
    </lineage>
</organism>
<proteinExistence type="predicted"/>
<evidence type="ECO:0000313" key="1">
    <source>
        <dbReference type="EMBL" id="XAM17507.1"/>
    </source>
</evidence>
<accession>A0ABZ3F5V2</accession>
<dbReference type="Proteomes" id="UP001434737">
    <property type="component" value="Chromosome"/>
</dbReference>
<dbReference type="RefSeq" id="WP_295701632.1">
    <property type="nucleotide sequence ID" value="NZ_CP145316.1"/>
</dbReference>
<dbReference type="Gene3D" id="3.30.1310.20">
    <property type="entry name" value="PRTase-like"/>
    <property type="match status" value="1"/>
</dbReference>
<keyword evidence="2" id="KW-1185">Reference proteome</keyword>
<dbReference type="EMBL" id="CP145316">
    <property type="protein sequence ID" value="XAM17507.1"/>
    <property type="molecule type" value="Genomic_DNA"/>
</dbReference>
<reference evidence="1 2" key="1">
    <citation type="submission" date="2024-02" db="EMBL/GenBank/DDBJ databases">
        <title>Genome and pathogenicity analysis of Helicobacter mastomyrinus isolated from mice.</title>
        <authorList>
            <person name="Zhu L."/>
        </authorList>
    </citation>
    <scope>NUCLEOTIDE SEQUENCE [LARGE SCALE GENOMIC DNA]</scope>
    <source>
        <strain evidence="1 2">Hm-17</strain>
    </source>
</reference>
<dbReference type="GO" id="GO:0016757">
    <property type="term" value="F:glycosyltransferase activity"/>
    <property type="evidence" value="ECO:0007669"/>
    <property type="project" value="UniProtKB-KW"/>
</dbReference>
<evidence type="ECO:0000313" key="2">
    <source>
        <dbReference type="Proteomes" id="UP001434737"/>
    </source>
</evidence>
<dbReference type="CDD" id="cd06223">
    <property type="entry name" value="PRTases_typeI"/>
    <property type="match status" value="1"/>
</dbReference>
<dbReference type="InterPro" id="IPR000836">
    <property type="entry name" value="PRTase_dom"/>
</dbReference>
<dbReference type="Gene3D" id="3.40.50.2020">
    <property type="match status" value="1"/>
</dbReference>
<name>A0ABZ3F5V2_9HELI</name>
<protein>
    <submittedName>
        <fullName evidence="1">Phosphoribosyltransferase family protein</fullName>
    </submittedName>
</protein>
<dbReference type="InterPro" id="IPR029057">
    <property type="entry name" value="PRTase-like"/>
</dbReference>
<gene>
    <name evidence="1" type="ORF">V3I05_07400</name>
</gene>
<dbReference type="SUPFAM" id="SSF53271">
    <property type="entry name" value="PRTase-like"/>
    <property type="match status" value="1"/>
</dbReference>